<dbReference type="Pfam" id="PF00501">
    <property type="entry name" value="AMP-binding"/>
    <property type="match status" value="1"/>
</dbReference>
<accession>A0A4U1HL88</accession>
<dbReference type="PANTHER" id="PTHR43605">
    <property type="entry name" value="ACYL-COENZYME A SYNTHETASE"/>
    <property type="match status" value="1"/>
</dbReference>
<evidence type="ECO:0000313" key="8">
    <source>
        <dbReference type="Proteomes" id="UP000305539"/>
    </source>
</evidence>
<dbReference type="CDD" id="cd05971">
    <property type="entry name" value="MACS_like_3"/>
    <property type="match status" value="1"/>
</dbReference>
<keyword evidence="2" id="KW-0436">Ligase</keyword>
<dbReference type="GO" id="GO:0015645">
    <property type="term" value="F:fatty acid ligase activity"/>
    <property type="evidence" value="ECO:0007669"/>
    <property type="project" value="TreeGrafter"/>
</dbReference>
<dbReference type="InterPro" id="IPR051087">
    <property type="entry name" value="Mitochondrial_ACSM"/>
</dbReference>
<evidence type="ECO:0000259" key="6">
    <source>
        <dbReference type="Pfam" id="PF13193"/>
    </source>
</evidence>
<organism evidence="7 8">
    <name type="scientific">Trinickia terrae</name>
    <dbReference type="NCBI Taxonomy" id="2571161"/>
    <lineage>
        <taxon>Bacteria</taxon>
        <taxon>Pseudomonadati</taxon>
        <taxon>Pseudomonadota</taxon>
        <taxon>Betaproteobacteria</taxon>
        <taxon>Burkholderiales</taxon>
        <taxon>Burkholderiaceae</taxon>
        <taxon>Trinickia</taxon>
    </lineage>
</organism>
<dbReference type="FunFam" id="3.30.300.30:FF:000005">
    <property type="entry name" value="Acyl-coenzyme A synthetase ACSM5, mitochondrial"/>
    <property type="match status" value="1"/>
</dbReference>
<keyword evidence="8" id="KW-1185">Reference proteome</keyword>
<evidence type="ECO:0000256" key="4">
    <source>
        <dbReference type="ARBA" id="ARBA00022840"/>
    </source>
</evidence>
<dbReference type="RefSeq" id="WP_136898557.1">
    <property type="nucleotide sequence ID" value="NZ_SWJE01000020.1"/>
</dbReference>
<name>A0A4U1HL88_9BURK</name>
<gene>
    <name evidence="7" type="ORF">FAZ69_29115</name>
</gene>
<dbReference type="InterPro" id="IPR025110">
    <property type="entry name" value="AMP-bd_C"/>
</dbReference>
<dbReference type="FunFam" id="3.40.50.12780:FF:000063">
    <property type="entry name" value="Acetyl-coenzyme A synthetase"/>
    <property type="match status" value="1"/>
</dbReference>
<dbReference type="OrthoDB" id="9766486at2"/>
<comment type="caution">
    <text evidence="7">The sequence shown here is derived from an EMBL/GenBank/DDBJ whole genome shotgun (WGS) entry which is preliminary data.</text>
</comment>
<dbReference type="GO" id="GO:0004321">
    <property type="term" value="F:fatty-acyl-CoA synthase activity"/>
    <property type="evidence" value="ECO:0007669"/>
    <property type="project" value="TreeGrafter"/>
</dbReference>
<dbReference type="InterPro" id="IPR045851">
    <property type="entry name" value="AMP-bd_C_sf"/>
</dbReference>
<dbReference type="Gene3D" id="3.40.50.12780">
    <property type="entry name" value="N-terminal domain of ligase-like"/>
    <property type="match status" value="1"/>
</dbReference>
<feature type="domain" description="AMP-dependent synthetase/ligase" evidence="5">
    <location>
        <begin position="38"/>
        <end position="406"/>
    </location>
</feature>
<dbReference type="SUPFAM" id="SSF56801">
    <property type="entry name" value="Acetyl-CoA synthetase-like"/>
    <property type="match status" value="1"/>
</dbReference>
<dbReference type="GO" id="GO:0006637">
    <property type="term" value="P:acyl-CoA metabolic process"/>
    <property type="evidence" value="ECO:0007669"/>
    <property type="project" value="TreeGrafter"/>
</dbReference>
<dbReference type="InterPro" id="IPR000873">
    <property type="entry name" value="AMP-dep_synth/lig_dom"/>
</dbReference>
<protein>
    <submittedName>
        <fullName evidence="7">AMP-dependent synthetase</fullName>
    </submittedName>
</protein>
<evidence type="ECO:0000256" key="2">
    <source>
        <dbReference type="ARBA" id="ARBA00022598"/>
    </source>
</evidence>
<dbReference type="EMBL" id="SWJE01000020">
    <property type="protein sequence ID" value="TKC80377.1"/>
    <property type="molecule type" value="Genomic_DNA"/>
</dbReference>
<evidence type="ECO:0000256" key="3">
    <source>
        <dbReference type="ARBA" id="ARBA00022741"/>
    </source>
</evidence>
<dbReference type="PROSITE" id="PS00455">
    <property type="entry name" value="AMP_BINDING"/>
    <property type="match status" value="1"/>
</dbReference>
<evidence type="ECO:0000256" key="1">
    <source>
        <dbReference type="ARBA" id="ARBA00006432"/>
    </source>
</evidence>
<dbReference type="InterPro" id="IPR049515">
    <property type="entry name" value="MACS_put"/>
</dbReference>
<dbReference type="InterPro" id="IPR042099">
    <property type="entry name" value="ANL_N_sf"/>
</dbReference>
<dbReference type="Gene3D" id="3.30.300.30">
    <property type="match status" value="1"/>
</dbReference>
<dbReference type="InterPro" id="IPR020845">
    <property type="entry name" value="AMP-binding_CS"/>
</dbReference>
<keyword evidence="4" id="KW-0067">ATP-binding</keyword>
<evidence type="ECO:0000313" key="7">
    <source>
        <dbReference type="EMBL" id="TKC80377.1"/>
    </source>
</evidence>
<dbReference type="Proteomes" id="UP000305539">
    <property type="component" value="Unassembled WGS sequence"/>
</dbReference>
<dbReference type="Pfam" id="PF13193">
    <property type="entry name" value="AMP-binding_C"/>
    <property type="match status" value="1"/>
</dbReference>
<dbReference type="GO" id="GO:0006633">
    <property type="term" value="P:fatty acid biosynthetic process"/>
    <property type="evidence" value="ECO:0007669"/>
    <property type="project" value="TreeGrafter"/>
</dbReference>
<feature type="domain" description="AMP-binding enzyme C-terminal" evidence="6">
    <location>
        <begin position="457"/>
        <end position="534"/>
    </location>
</feature>
<dbReference type="AlphaFoldDB" id="A0A4U1HL88"/>
<proteinExistence type="inferred from homology"/>
<dbReference type="GO" id="GO:0016405">
    <property type="term" value="F:CoA-ligase activity"/>
    <property type="evidence" value="ECO:0007669"/>
    <property type="project" value="UniProtKB-ARBA"/>
</dbReference>
<evidence type="ECO:0000259" key="5">
    <source>
        <dbReference type="Pfam" id="PF00501"/>
    </source>
</evidence>
<comment type="similarity">
    <text evidence="1">Belongs to the ATP-dependent AMP-binding enzyme family.</text>
</comment>
<sequence length="546" mass="59359">MLRPSDSYKQLIEGFSWQIPERYNIGVDACDKWADGNARLALIYERHDGSQTRYTFDELKPLSNRLANSFAKHGVARGERVGIFLPQTPETALAHLAAYKLGAVAVPLFALFGVEALQYRLSNSGAVALVTNKQGLEKIAAIRAELPELKSIYCIDADSADPAPGASGVHAFWPALQGESDMFEPVDTSADDPAVIIYTSGTTGKPKGALHGHRVLLGHLPGVEMPQAFFPEGAKLFWTPADWAWIGGLLDVLLPAWHHGVPVLARRFEKFDGDAAFDLMARHGVTHTFLPPTALKMMRTVERPAERYRLALSAVASGGESLGAELIDWGRAALGVTINEFYGQTECNVVLSSCSTLFEPRIGSIGKAVPGHEVEIVDDAGRVLPRGTEGNIGVRAPDPVMFLGYWRNPEATREKFAGDYLVTGDVGVMDEDGFVRFVGRNDDVITSAGYRIGPGPIEDCLLGHPAVRMAAVVGMPDATRTEIVKAFIVLNPGFEPGDALVREIQTHVKTRLAAHEYPRKIAFVDSLPMTATGKIIRRELRSVKAE</sequence>
<keyword evidence="3" id="KW-0547">Nucleotide-binding</keyword>
<dbReference type="PANTHER" id="PTHR43605:SF10">
    <property type="entry name" value="ACYL-COA SYNTHETASE MEDIUM CHAIN FAMILY MEMBER 3"/>
    <property type="match status" value="1"/>
</dbReference>
<reference evidence="7 8" key="1">
    <citation type="submission" date="2019-04" db="EMBL/GenBank/DDBJ databases">
        <title>Trinickia sp. 7GSK02, isolated from subtropical forest soil.</title>
        <authorList>
            <person name="Gao Z.-H."/>
            <person name="Qiu L.-H."/>
        </authorList>
    </citation>
    <scope>NUCLEOTIDE SEQUENCE [LARGE SCALE GENOMIC DNA]</scope>
    <source>
        <strain evidence="7 8">7GSK02</strain>
    </source>
</reference>
<dbReference type="GO" id="GO:0005524">
    <property type="term" value="F:ATP binding"/>
    <property type="evidence" value="ECO:0007669"/>
    <property type="project" value="UniProtKB-KW"/>
</dbReference>